<dbReference type="InterPro" id="IPR005273">
    <property type="entry name" value="Ura-DNA_glyco_family4"/>
</dbReference>
<feature type="domain" description="Uracil-DNA glycosylase-like" evidence="12">
    <location>
        <begin position="119"/>
        <end position="270"/>
    </location>
</feature>
<dbReference type="SMART" id="SM00986">
    <property type="entry name" value="UDG"/>
    <property type="match status" value="1"/>
</dbReference>
<dbReference type="InterPro" id="IPR051536">
    <property type="entry name" value="UDG_Type-4/5"/>
</dbReference>
<dbReference type="AlphaFoldDB" id="A0A937L2D3"/>
<dbReference type="Gene3D" id="3.40.470.10">
    <property type="entry name" value="Uracil-DNA glycosylase-like domain"/>
    <property type="match status" value="1"/>
</dbReference>
<evidence type="ECO:0000313" key="13">
    <source>
        <dbReference type="EMBL" id="MBL6761231.1"/>
    </source>
</evidence>
<evidence type="ECO:0000256" key="9">
    <source>
        <dbReference type="ARBA" id="ARBA00023004"/>
    </source>
</evidence>
<evidence type="ECO:0000256" key="5">
    <source>
        <dbReference type="ARBA" id="ARBA00022485"/>
    </source>
</evidence>
<comment type="similarity">
    <text evidence="2">Belongs to the uracil-DNA glycosylase (UDG) superfamily. Type 4 (UDGa) family.</text>
</comment>
<keyword evidence="9" id="KW-0408">Iron</keyword>
<sequence>MADSPSRAEIVDMLRQHVEAGCTDMLAEAPVNHFANHSTPPQAPLEPTHEIKPEIKPEVNFKPAAPQLATPQIPTANAADSAAASAEVAAAADSLEALQNAIQGFDGCGLKKTAKNTVFCDGVAGAKIMLIGEAPGQDEDREGKPFVGRSGQLLDTMLATIDLSRAENLYISNIVPWRPPGNRTPSAEEIAICRPFIERHIALAKPDMLLLVGNISNKTLLQTETGITKLRGQWQTYEADNISLPALPLLHPAYVLRRPETKADVWADLCALKTRLAG</sequence>
<evidence type="ECO:0000256" key="6">
    <source>
        <dbReference type="ARBA" id="ARBA00022723"/>
    </source>
</evidence>
<dbReference type="EC" id="3.2.2.27" evidence="3"/>
<keyword evidence="10" id="KW-0411">Iron-sulfur</keyword>
<name>A0A937L2D3_9PROT</name>
<evidence type="ECO:0000259" key="12">
    <source>
        <dbReference type="SMART" id="SM00986"/>
    </source>
</evidence>
<evidence type="ECO:0000256" key="11">
    <source>
        <dbReference type="ARBA" id="ARBA00023204"/>
    </source>
</evidence>
<dbReference type="GO" id="GO:0046872">
    <property type="term" value="F:metal ion binding"/>
    <property type="evidence" value="ECO:0007669"/>
    <property type="project" value="UniProtKB-KW"/>
</dbReference>
<dbReference type="SMART" id="SM00987">
    <property type="entry name" value="UreE_C"/>
    <property type="match status" value="1"/>
</dbReference>
<dbReference type="Proteomes" id="UP000785783">
    <property type="component" value="Unassembled WGS sequence"/>
</dbReference>
<dbReference type="InterPro" id="IPR005122">
    <property type="entry name" value="Uracil-DNA_glycosylase-like"/>
</dbReference>
<dbReference type="PANTHER" id="PTHR33693:SF1">
    <property type="entry name" value="TYPE-4 URACIL-DNA GLYCOSYLASE"/>
    <property type="match status" value="1"/>
</dbReference>
<comment type="catalytic activity">
    <reaction evidence="1">
        <text>Hydrolyzes single-stranded DNA or mismatched double-stranded DNA and polynucleotides, releasing free uracil.</text>
        <dbReference type="EC" id="3.2.2.27"/>
    </reaction>
</comment>
<evidence type="ECO:0000256" key="4">
    <source>
        <dbReference type="ARBA" id="ARBA00019403"/>
    </source>
</evidence>
<dbReference type="NCBIfam" id="TIGR00758">
    <property type="entry name" value="UDG_fam4"/>
    <property type="match status" value="1"/>
</dbReference>
<keyword evidence="8" id="KW-0378">Hydrolase</keyword>
<reference evidence="13" key="1">
    <citation type="submission" date="2020-10" db="EMBL/GenBank/DDBJ databases">
        <title>Microbiome of the Black Sea water column analyzed by genome centric metagenomics.</title>
        <authorList>
            <person name="Cabello-Yeves P.J."/>
            <person name="Callieri C."/>
            <person name="Picazo A."/>
            <person name="Mehrshad M."/>
            <person name="Haro-Moreno J.M."/>
            <person name="Roda-Garcia J."/>
            <person name="Dzembekova N."/>
            <person name="Slabakova V."/>
            <person name="Slabakova N."/>
            <person name="Moncheva S."/>
            <person name="Rodriguez-Valera F."/>
        </authorList>
    </citation>
    <scope>NUCLEOTIDE SEQUENCE</scope>
    <source>
        <strain evidence="13">BS307-5m-G5</strain>
    </source>
</reference>
<evidence type="ECO:0000256" key="7">
    <source>
        <dbReference type="ARBA" id="ARBA00022763"/>
    </source>
</evidence>
<evidence type="ECO:0000256" key="10">
    <source>
        <dbReference type="ARBA" id="ARBA00023014"/>
    </source>
</evidence>
<evidence type="ECO:0000256" key="8">
    <source>
        <dbReference type="ARBA" id="ARBA00022801"/>
    </source>
</evidence>
<dbReference type="SUPFAM" id="SSF52141">
    <property type="entry name" value="Uracil-DNA glycosylase-like"/>
    <property type="match status" value="1"/>
</dbReference>
<organism evidence="13 14">
    <name type="scientific">PS1 clade bacterium</name>
    <dbReference type="NCBI Taxonomy" id="2175152"/>
    <lineage>
        <taxon>Bacteria</taxon>
        <taxon>Pseudomonadati</taxon>
        <taxon>Pseudomonadota</taxon>
        <taxon>Alphaproteobacteria</taxon>
        <taxon>PS1 clade</taxon>
    </lineage>
</organism>
<keyword evidence="7" id="KW-0227">DNA damage</keyword>
<evidence type="ECO:0000256" key="3">
    <source>
        <dbReference type="ARBA" id="ARBA00012030"/>
    </source>
</evidence>
<dbReference type="EMBL" id="JADHOK010000005">
    <property type="protein sequence ID" value="MBL6761231.1"/>
    <property type="molecule type" value="Genomic_DNA"/>
</dbReference>
<dbReference type="CDD" id="cd10030">
    <property type="entry name" value="UDG-F4_TTUDGA_SPO1dp_like"/>
    <property type="match status" value="1"/>
</dbReference>
<evidence type="ECO:0000256" key="2">
    <source>
        <dbReference type="ARBA" id="ARBA00006521"/>
    </source>
</evidence>
<accession>A0A937L2D3</accession>
<gene>
    <name evidence="13" type="ORF">ISQ19_00865</name>
</gene>
<dbReference type="InterPro" id="IPR036895">
    <property type="entry name" value="Uracil-DNA_glycosylase-like_sf"/>
</dbReference>
<comment type="caution">
    <text evidence="13">The sequence shown here is derived from an EMBL/GenBank/DDBJ whole genome shotgun (WGS) entry which is preliminary data.</text>
</comment>
<keyword evidence="5" id="KW-0004">4Fe-4S</keyword>
<dbReference type="GO" id="GO:0051539">
    <property type="term" value="F:4 iron, 4 sulfur cluster binding"/>
    <property type="evidence" value="ECO:0007669"/>
    <property type="project" value="UniProtKB-KW"/>
</dbReference>
<proteinExistence type="inferred from homology"/>
<keyword evidence="11" id="KW-0234">DNA repair</keyword>
<protein>
    <recommendedName>
        <fullName evidence="4">Type-4 uracil-DNA glycosylase</fullName>
        <ecNumber evidence="3">3.2.2.27</ecNumber>
    </recommendedName>
</protein>
<evidence type="ECO:0000256" key="1">
    <source>
        <dbReference type="ARBA" id="ARBA00001400"/>
    </source>
</evidence>
<keyword evidence="6" id="KW-0479">Metal-binding</keyword>
<dbReference type="Pfam" id="PF03167">
    <property type="entry name" value="UDG"/>
    <property type="match status" value="1"/>
</dbReference>
<dbReference type="PANTHER" id="PTHR33693">
    <property type="entry name" value="TYPE-5 URACIL-DNA GLYCOSYLASE"/>
    <property type="match status" value="1"/>
</dbReference>
<evidence type="ECO:0000313" key="14">
    <source>
        <dbReference type="Proteomes" id="UP000785783"/>
    </source>
</evidence>
<dbReference type="GO" id="GO:0006281">
    <property type="term" value="P:DNA repair"/>
    <property type="evidence" value="ECO:0007669"/>
    <property type="project" value="UniProtKB-KW"/>
</dbReference>
<dbReference type="GO" id="GO:0004844">
    <property type="term" value="F:uracil DNA N-glycosylase activity"/>
    <property type="evidence" value="ECO:0007669"/>
    <property type="project" value="UniProtKB-EC"/>
</dbReference>